<dbReference type="InterPro" id="IPR011009">
    <property type="entry name" value="Kinase-like_dom_sf"/>
</dbReference>
<organism evidence="2 3">
    <name type="scientific">Fictibacillus arsenicus</name>
    <dbReference type="NCBI Taxonomy" id="255247"/>
    <lineage>
        <taxon>Bacteria</taxon>
        <taxon>Bacillati</taxon>
        <taxon>Bacillota</taxon>
        <taxon>Bacilli</taxon>
        <taxon>Bacillales</taxon>
        <taxon>Fictibacillaceae</taxon>
        <taxon>Fictibacillus</taxon>
    </lineage>
</organism>
<dbReference type="SUPFAM" id="SSF56112">
    <property type="entry name" value="Protein kinase-like (PK-like)"/>
    <property type="match status" value="1"/>
</dbReference>
<dbReference type="Gene3D" id="3.30.200.20">
    <property type="entry name" value="Phosphorylase Kinase, domain 1"/>
    <property type="match status" value="1"/>
</dbReference>
<evidence type="ECO:0000313" key="3">
    <source>
        <dbReference type="Proteomes" id="UP000188597"/>
    </source>
</evidence>
<gene>
    <name evidence="2" type="ORF">UN64_10935</name>
</gene>
<proteinExistence type="predicted"/>
<comment type="caution">
    <text evidence="2">The sequence shown here is derived from an EMBL/GenBank/DDBJ whole genome shotgun (WGS) entry which is preliminary data.</text>
</comment>
<dbReference type="OrthoDB" id="1645186at2"/>
<reference evidence="2 3" key="1">
    <citation type="submission" date="2016-11" db="EMBL/GenBank/DDBJ databases">
        <authorList>
            <person name="Jaros S."/>
            <person name="Januszkiewicz K."/>
            <person name="Wedrychowicz H."/>
        </authorList>
    </citation>
    <scope>NUCLEOTIDE SEQUENCE [LARGE SCALE GENOMIC DNA]</scope>
    <source>
        <strain evidence="2 3">Con a/3</strain>
    </source>
</reference>
<name>A0A1V3G854_9BACL</name>
<sequence length="330" mass="39008">MEINNQITSILNDNYGIEATSIEQRPGGWSALAFFVEDKCKKYFLKVYNKRKPSIVQWIDAIDRYTPLVKWLHNHTDLKNNLVNPIFTKLKSNKCEDEQYVYLLSEYIEGTTIGDKQLSQNQVNELAKILGILHKNTSNIPNELKQQQVNESFDIDFCEYLSSFINNDLDNTDDIVLEIVKPYTGTLLEKVNRMRYLSNTLKSKTYQFVLSHADAHNWNIIQGKYLMLIDWECLKLAPQEQDLILIITEPYAGQFLNEYRKYMKYESPDFDAFEFYFLKRKLEDIWEWIKDLRFEGLVKSEEVTLELLKLNLDACTRTESFRSDLKKVFY</sequence>
<evidence type="ECO:0000313" key="2">
    <source>
        <dbReference type="EMBL" id="OOE12581.1"/>
    </source>
</evidence>
<dbReference type="Pfam" id="PF01636">
    <property type="entry name" value="APH"/>
    <property type="match status" value="1"/>
</dbReference>
<feature type="domain" description="Aminoglycoside phosphotransferase" evidence="1">
    <location>
        <begin position="22"/>
        <end position="257"/>
    </location>
</feature>
<dbReference type="EMBL" id="MQMF01000002">
    <property type="protein sequence ID" value="OOE12581.1"/>
    <property type="molecule type" value="Genomic_DNA"/>
</dbReference>
<evidence type="ECO:0000259" key="1">
    <source>
        <dbReference type="Pfam" id="PF01636"/>
    </source>
</evidence>
<protein>
    <recommendedName>
        <fullName evidence="1">Aminoglycoside phosphotransferase domain-containing protein</fullName>
    </recommendedName>
</protein>
<dbReference type="Proteomes" id="UP000188597">
    <property type="component" value="Unassembled WGS sequence"/>
</dbReference>
<dbReference type="Gene3D" id="1.10.510.10">
    <property type="entry name" value="Transferase(Phosphotransferase) domain 1"/>
    <property type="match status" value="1"/>
</dbReference>
<dbReference type="RefSeq" id="WP_077362579.1">
    <property type="nucleotide sequence ID" value="NZ_MQMF01000002.1"/>
</dbReference>
<dbReference type="InterPro" id="IPR002575">
    <property type="entry name" value="Aminoglycoside_PTrfase"/>
</dbReference>
<accession>A0A1V3G854</accession>
<dbReference type="AlphaFoldDB" id="A0A1V3G854"/>
<dbReference type="Gene3D" id="1.20.58.840">
    <property type="match status" value="1"/>
</dbReference>